<dbReference type="EMBL" id="CM043801">
    <property type="protein sequence ID" value="KAI4809467.1"/>
    <property type="molecule type" value="Genomic_DNA"/>
</dbReference>
<accession>A0ACB9W961</accession>
<comment type="caution">
    <text evidence="1">The sequence shown here is derived from an EMBL/GenBank/DDBJ whole genome shotgun (WGS) entry which is preliminary data.</text>
</comment>
<evidence type="ECO:0000313" key="2">
    <source>
        <dbReference type="Proteomes" id="UP001057452"/>
    </source>
</evidence>
<evidence type="ECO:0000313" key="1">
    <source>
        <dbReference type="EMBL" id="KAI4809467.1"/>
    </source>
</evidence>
<sequence length="72" mass="8026">IPSAESRETTKKKREGGRELFEGELTAEYGPDVEEKAPSVHGFCPGPTQRVGGPRGLQLWMRVERKTKRDTG</sequence>
<gene>
    <name evidence="1" type="ORF">KUCAC02_018346</name>
</gene>
<feature type="non-terminal residue" evidence="1">
    <location>
        <position position="72"/>
    </location>
</feature>
<reference evidence="1" key="1">
    <citation type="submission" date="2022-05" db="EMBL/GenBank/DDBJ databases">
        <title>Chromosome-level genome of Chaenocephalus aceratus.</title>
        <authorList>
            <person name="Park H."/>
        </authorList>
    </citation>
    <scope>NUCLEOTIDE SEQUENCE</scope>
    <source>
        <strain evidence="1">KU_202001</strain>
    </source>
</reference>
<keyword evidence="2" id="KW-1185">Reference proteome</keyword>
<name>A0ACB9W961_CHAAC</name>
<dbReference type="Proteomes" id="UP001057452">
    <property type="component" value="Chromosome 17"/>
</dbReference>
<protein>
    <submittedName>
        <fullName evidence="1">Uncharacterized protein</fullName>
    </submittedName>
</protein>
<feature type="non-terminal residue" evidence="1">
    <location>
        <position position="1"/>
    </location>
</feature>
<organism evidence="1 2">
    <name type="scientific">Chaenocephalus aceratus</name>
    <name type="common">Blackfin icefish</name>
    <name type="synonym">Chaenichthys aceratus</name>
    <dbReference type="NCBI Taxonomy" id="36190"/>
    <lineage>
        <taxon>Eukaryota</taxon>
        <taxon>Metazoa</taxon>
        <taxon>Chordata</taxon>
        <taxon>Craniata</taxon>
        <taxon>Vertebrata</taxon>
        <taxon>Euteleostomi</taxon>
        <taxon>Actinopterygii</taxon>
        <taxon>Neopterygii</taxon>
        <taxon>Teleostei</taxon>
        <taxon>Neoteleostei</taxon>
        <taxon>Acanthomorphata</taxon>
        <taxon>Eupercaria</taxon>
        <taxon>Perciformes</taxon>
        <taxon>Notothenioidei</taxon>
        <taxon>Channichthyidae</taxon>
        <taxon>Chaenocephalus</taxon>
    </lineage>
</organism>
<proteinExistence type="predicted"/>